<keyword evidence="3" id="KW-1185">Reference proteome</keyword>
<keyword evidence="1" id="KW-0472">Membrane</keyword>
<evidence type="ECO:0000313" key="3">
    <source>
        <dbReference type="Proteomes" id="UP000828357"/>
    </source>
</evidence>
<feature type="transmembrane region" description="Helical" evidence="1">
    <location>
        <begin position="20"/>
        <end position="42"/>
    </location>
</feature>
<sequence>MPEPISSSAATSTLTGLALLFTLPGVDPAMVLSSLTGAVLFISATEEHSRWRKIALFVVSFIVGLVMADLACQLLGMALPAGVTVSKAVGALLSSALMVRLLQAAMRTEFGTILNILLNRRG</sequence>
<evidence type="ECO:0000313" key="2">
    <source>
        <dbReference type="EMBL" id="UGC97280.1"/>
    </source>
</evidence>
<keyword evidence="1" id="KW-1133">Transmembrane helix</keyword>
<protein>
    <submittedName>
        <fullName evidence="2">Membrane protein</fullName>
    </submittedName>
</protein>
<keyword evidence="1" id="KW-0812">Transmembrane</keyword>
<feature type="transmembrane region" description="Helical" evidence="1">
    <location>
        <begin position="54"/>
        <end position="79"/>
    </location>
</feature>
<proteinExistence type="predicted"/>
<reference evidence="2" key="1">
    <citation type="submission" date="2021-11" db="EMBL/GenBank/DDBJ databases">
        <title>vB_AsaM_LPM4, the infectious counterpart bacteriophage of Aeromonas salmonicida subsp. salmonicida Prophage 3, requires the A-layer in its infection process.</title>
        <authorList>
            <person name="Leduc G.R."/>
            <person name="Paquet V.E."/>
            <person name="Piche L.C."/>
            <person name="Vincent A.T."/>
            <person name="Charette S.J."/>
        </authorList>
    </citation>
    <scope>NUCLEOTIDE SEQUENCE</scope>
</reference>
<feature type="transmembrane region" description="Helical" evidence="1">
    <location>
        <begin position="85"/>
        <end position="102"/>
    </location>
</feature>
<accession>A0AAE9C890</accession>
<dbReference type="EMBL" id="OL348188">
    <property type="protein sequence ID" value="UGC97280.1"/>
    <property type="molecule type" value="Genomic_DNA"/>
</dbReference>
<evidence type="ECO:0000256" key="1">
    <source>
        <dbReference type="SAM" id="Phobius"/>
    </source>
</evidence>
<dbReference type="GeneID" id="77940514"/>
<dbReference type="InterPro" id="IPR032637">
    <property type="entry name" value="Phage_holin-like"/>
</dbReference>
<dbReference type="KEGG" id="vg:77940514"/>
<organism evidence="2 3">
    <name type="scientific">Aeromonas phage vB_AsaM_LPM4</name>
    <dbReference type="NCBI Taxonomy" id="2894367"/>
    <lineage>
        <taxon>Viruses</taxon>
        <taxon>Duplodnaviria</taxon>
        <taxon>Heunggongvirae</taxon>
        <taxon>Uroviricota</taxon>
        <taxon>Caudoviricetes</taxon>
        <taxon>Peduoviridae</taxon>
        <taxon>Piscesmortuivirus</taxon>
        <taxon>Piscesmortuivirus LPM4</taxon>
    </lineage>
</organism>
<name>A0AAE9C890_9CAUD</name>
<dbReference type="Pfam" id="PF16931">
    <property type="entry name" value="Phage_holin_8"/>
    <property type="match status" value="1"/>
</dbReference>
<dbReference type="RefSeq" id="YP_010664465.1">
    <property type="nucleotide sequence ID" value="NC_070919.1"/>
</dbReference>
<dbReference type="Proteomes" id="UP000828357">
    <property type="component" value="Segment"/>
</dbReference>